<feature type="region of interest" description="Disordered" evidence="1">
    <location>
        <begin position="59"/>
        <end position="81"/>
    </location>
</feature>
<dbReference type="AlphaFoldDB" id="A0A2K1PYC2"/>
<organism evidence="2 3">
    <name type="scientific">Solilutibacter silvestris</name>
    <dbReference type="NCBI Taxonomy" id="1645665"/>
    <lineage>
        <taxon>Bacteria</taxon>
        <taxon>Pseudomonadati</taxon>
        <taxon>Pseudomonadota</taxon>
        <taxon>Gammaproteobacteria</taxon>
        <taxon>Lysobacterales</taxon>
        <taxon>Lysobacteraceae</taxon>
        <taxon>Solilutibacter</taxon>
    </lineage>
</organism>
<dbReference type="InterPro" id="IPR046119">
    <property type="entry name" value="DUF6116"/>
</dbReference>
<dbReference type="OrthoDB" id="5741597at2"/>
<proteinExistence type="predicted"/>
<keyword evidence="3" id="KW-1185">Reference proteome</keyword>
<dbReference type="Proteomes" id="UP000236220">
    <property type="component" value="Unassembled WGS sequence"/>
</dbReference>
<evidence type="ECO:0000256" key="1">
    <source>
        <dbReference type="SAM" id="MobiDB-lite"/>
    </source>
</evidence>
<evidence type="ECO:0000313" key="3">
    <source>
        <dbReference type="Proteomes" id="UP000236220"/>
    </source>
</evidence>
<reference evidence="2 3" key="1">
    <citation type="submission" date="2017-08" db="EMBL/GenBank/DDBJ databases">
        <title>Lysobacter sylvestris genome.</title>
        <authorList>
            <person name="Zhang D.-C."/>
            <person name="Albuquerque L."/>
            <person name="Franca L."/>
            <person name="Froufe H.J.C."/>
            <person name="Barroso C."/>
            <person name="Egas C."/>
            <person name="Da Costa M."/>
            <person name="Margesin R."/>
        </authorList>
    </citation>
    <scope>NUCLEOTIDE SEQUENCE [LARGE SCALE GENOMIC DNA]</scope>
    <source>
        <strain evidence="2 3">AM20-91</strain>
    </source>
</reference>
<comment type="caution">
    <text evidence="2">The sequence shown here is derived from an EMBL/GenBank/DDBJ whole genome shotgun (WGS) entry which is preliminary data.</text>
</comment>
<gene>
    <name evidence="2" type="ORF">Lysil_1959</name>
</gene>
<sequence length="81" mass="8941">MRHFLFAPFLKWLGRLSHPKLFIVAGLLAVLHIAMPDPIWPIDEAFLGVVALILAKWKKKDPGGKSSGDAQPPIEGSATRR</sequence>
<evidence type="ECO:0000313" key="2">
    <source>
        <dbReference type="EMBL" id="PNS07783.1"/>
    </source>
</evidence>
<name>A0A2K1PYC2_9GAMM</name>
<dbReference type="Pfam" id="PF19611">
    <property type="entry name" value="DUF6116"/>
    <property type="match status" value="1"/>
</dbReference>
<accession>A0A2K1PYC2</accession>
<dbReference type="EMBL" id="NPZB01000002">
    <property type="protein sequence ID" value="PNS07783.1"/>
    <property type="molecule type" value="Genomic_DNA"/>
</dbReference>
<protein>
    <submittedName>
        <fullName evidence="2">Uncharacterized protein</fullName>
    </submittedName>
</protein>
<dbReference type="RefSeq" id="WP_103075447.1">
    <property type="nucleotide sequence ID" value="NZ_NPZB01000002.1"/>
</dbReference>